<dbReference type="CDD" id="cd01833">
    <property type="entry name" value="XynB_like"/>
    <property type="match status" value="1"/>
</dbReference>
<gene>
    <name evidence="3" type="ORF">AAL_04357</name>
</gene>
<dbReference type="EMBL" id="AZGY01000008">
    <property type="protein sequence ID" value="KZZ96061.1"/>
    <property type="molecule type" value="Genomic_DNA"/>
</dbReference>
<dbReference type="Gene3D" id="3.40.50.1110">
    <property type="entry name" value="SGNH hydrolase"/>
    <property type="match status" value="1"/>
</dbReference>
<dbReference type="InterPro" id="IPR051532">
    <property type="entry name" value="Ester_Hydrolysis_Enzymes"/>
</dbReference>
<name>A0A168C2H0_9HYPO</name>
<keyword evidence="3" id="KW-0378">Hydrolase</keyword>
<dbReference type="SUPFAM" id="SSF52266">
    <property type="entry name" value="SGNH hydrolase"/>
    <property type="match status" value="1"/>
</dbReference>
<dbReference type="OrthoDB" id="6123at2759"/>
<reference evidence="3 4" key="1">
    <citation type="journal article" date="2016" name="Genome Biol. Evol.">
        <title>Divergent and convergent evolution of fungal pathogenicity.</title>
        <authorList>
            <person name="Shang Y."/>
            <person name="Xiao G."/>
            <person name="Zheng P."/>
            <person name="Cen K."/>
            <person name="Zhan S."/>
            <person name="Wang C."/>
        </authorList>
    </citation>
    <scope>NUCLEOTIDE SEQUENCE [LARGE SCALE GENOMIC DNA]</scope>
    <source>
        <strain evidence="3 4">RCEF 2490</strain>
    </source>
</reference>
<dbReference type="AlphaFoldDB" id="A0A168C2H0"/>
<dbReference type="Pfam" id="PF13472">
    <property type="entry name" value="Lipase_GDSL_2"/>
    <property type="match status" value="1"/>
</dbReference>
<evidence type="ECO:0000313" key="4">
    <source>
        <dbReference type="Proteomes" id="UP000078544"/>
    </source>
</evidence>
<evidence type="ECO:0000313" key="3">
    <source>
        <dbReference type="EMBL" id="KZZ96061.1"/>
    </source>
</evidence>
<feature type="chain" id="PRO_5007895815" evidence="1">
    <location>
        <begin position="28"/>
        <end position="260"/>
    </location>
</feature>
<dbReference type="InterPro" id="IPR013830">
    <property type="entry name" value="SGNH_hydro"/>
</dbReference>
<comment type="caution">
    <text evidence="3">The sequence shown here is derived from an EMBL/GenBank/DDBJ whole genome shotgun (WGS) entry which is preliminary data.</text>
</comment>
<accession>A0A168C2H0</accession>
<dbReference type="InterPro" id="IPR036514">
    <property type="entry name" value="SGNH_hydro_sf"/>
</dbReference>
<evidence type="ECO:0000256" key="1">
    <source>
        <dbReference type="SAM" id="SignalP"/>
    </source>
</evidence>
<protein>
    <submittedName>
        <fullName evidence="3">Esterase, SGNH hydrolase-type</fullName>
    </submittedName>
</protein>
<feature type="domain" description="SGNH hydrolase-type esterase" evidence="2">
    <location>
        <begin position="50"/>
        <end position="229"/>
    </location>
</feature>
<dbReference type="GO" id="GO:0004622">
    <property type="term" value="F:phosphatidylcholine lysophospholipase activity"/>
    <property type="evidence" value="ECO:0007669"/>
    <property type="project" value="TreeGrafter"/>
</dbReference>
<dbReference type="PANTHER" id="PTHR30383">
    <property type="entry name" value="THIOESTERASE 1/PROTEASE 1/LYSOPHOSPHOLIPASE L1"/>
    <property type="match status" value="1"/>
</dbReference>
<keyword evidence="1" id="KW-0732">Signal</keyword>
<sequence length="260" mass="28336">MTPLLSKSCSWAVAALAFISSAQGSLASFNIQRKDASVMAAKVPLRLMPLGASITYGVQSSTGNGYREYLYNLLAQEGYSVDMVGSRKHGSMKENEVEGWPGYRIEQVQRKAELAVPSRLPNLFTLNAGTNDAFQNFKVDNAGQRIGELIEYLWQASPGTTVILSTLIINLNATVEARAEKINQQIRKVASEKASGGKRVVLAEMHGSDGPQRGDMSSDGTHPVDKGYEKMAKIWYRSIQKAAEKALIQSPQPISKATKL</sequence>
<dbReference type="Proteomes" id="UP000078544">
    <property type="component" value="Unassembled WGS sequence"/>
</dbReference>
<organism evidence="3 4">
    <name type="scientific">Moelleriella libera RCEF 2490</name>
    <dbReference type="NCBI Taxonomy" id="1081109"/>
    <lineage>
        <taxon>Eukaryota</taxon>
        <taxon>Fungi</taxon>
        <taxon>Dikarya</taxon>
        <taxon>Ascomycota</taxon>
        <taxon>Pezizomycotina</taxon>
        <taxon>Sordariomycetes</taxon>
        <taxon>Hypocreomycetidae</taxon>
        <taxon>Hypocreales</taxon>
        <taxon>Clavicipitaceae</taxon>
        <taxon>Moelleriella</taxon>
    </lineage>
</organism>
<feature type="signal peptide" evidence="1">
    <location>
        <begin position="1"/>
        <end position="27"/>
    </location>
</feature>
<keyword evidence="4" id="KW-1185">Reference proteome</keyword>
<evidence type="ECO:0000259" key="2">
    <source>
        <dbReference type="Pfam" id="PF13472"/>
    </source>
</evidence>
<proteinExistence type="predicted"/>
<dbReference type="PANTHER" id="PTHR30383:SF31">
    <property type="entry name" value="SGNH HYDROLASE-TYPE ESTERASE DOMAIN-CONTAINING PROTEIN-RELATED"/>
    <property type="match status" value="1"/>
</dbReference>